<accession>A0A7W7VGZ8</accession>
<comment type="similarity">
    <text evidence="1">Belongs to the AHA1 family.</text>
</comment>
<dbReference type="InterPro" id="IPR013538">
    <property type="entry name" value="ASHA1/2-like_C"/>
</dbReference>
<organism evidence="3 4">
    <name type="scientific">Actinophytocola algeriensis</name>
    <dbReference type="NCBI Taxonomy" id="1768010"/>
    <lineage>
        <taxon>Bacteria</taxon>
        <taxon>Bacillati</taxon>
        <taxon>Actinomycetota</taxon>
        <taxon>Actinomycetes</taxon>
        <taxon>Pseudonocardiales</taxon>
        <taxon>Pseudonocardiaceae</taxon>
    </lineage>
</organism>
<keyword evidence="4" id="KW-1185">Reference proteome</keyword>
<evidence type="ECO:0000256" key="1">
    <source>
        <dbReference type="ARBA" id="ARBA00006817"/>
    </source>
</evidence>
<dbReference type="AlphaFoldDB" id="A0A7W7VGZ8"/>
<comment type="caution">
    <text evidence="3">The sequence shown here is derived from an EMBL/GenBank/DDBJ whole genome shotgun (WGS) entry which is preliminary data.</text>
</comment>
<evidence type="ECO:0000259" key="2">
    <source>
        <dbReference type="Pfam" id="PF08327"/>
    </source>
</evidence>
<dbReference type="Gene3D" id="3.30.530.20">
    <property type="match status" value="2"/>
</dbReference>
<evidence type="ECO:0000313" key="3">
    <source>
        <dbReference type="EMBL" id="MBB4909901.1"/>
    </source>
</evidence>
<sequence>MTNQMRIRGRTTAPLATVRAALTDAAALEVWLAERAEVDLPHTFAFWGRHTPDGEEPSQRLLHADDHNLRFEWHLHGVTTTVEVALSEEDGDTVIALSQSDVPLHADAVANNTPLSILGTFWSLAIANLVDHVEGRETTPKCDFTQKETFRAELTVGAEPDDVYASLMEPERFRQWFLANMSVEPHVGGRWAMGDNFDDEDATARIVDLEPGRRVGLDWGDMVSTWELEGSRGRTRLTFVNSGFDGDNPPYADWTGWLSGLAALRRFHELADPRPIWLSIDWPGMGDGVLVEGLR</sequence>
<gene>
    <name evidence="3" type="ORF">FHR82_006159</name>
</gene>
<reference evidence="3 4" key="1">
    <citation type="submission" date="2020-08" db="EMBL/GenBank/DDBJ databases">
        <title>Genomic Encyclopedia of Type Strains, Phase III (KMG-III): the genomes of soil and plant-associated and newly described type strains.</title>
        <authorList>
            <person name="Whitman W."/>
        </authorList>
    </citation>
    <scope>NUCLEOTIDE SEQUENCE [LARGE SCALE GENOMIC DNA]</scope>
    <source>
        <strain evidence="3 4">CECT 8960</strain>
    </source>
</reference>
<dbReference type="EMBL" id="JACHJQ010000006">
    <property type="protein sequence ID" value="MBB4909901.1"/>
    <property type="molecule type" value="Genomic_DNA"/>
</dbReference>
<feature type="domain" description="Activator of Hsp90 ATPase homologue 1/2-like C-terminal" evidence="2">
    <location>
        <begin position="158"/>
        <end position="251"/>
    </location>
</feature>
<dbReference type="InterPro" id="IPR023393">
    <property type="entry name" value="START-like_dom_sf"/>
</dbReference>
<name>A0A7W7VGZ8_9PSEU</name>
<dbReference type="RefSeq" id="WP_184813947.1">
    <property type="nucleotide sequence ID" value="NZ_JACHJQ010000006.1"/>
</dbReference>
<dbReference type="Proteomes" id="UP000520767">
    <property type="component" value="Unassembled WGS sequence"/>
</dbReference>
<dbReference type="SUPFAM" id="SSF55961">
    <property type="entry name" value="Bet v1-like"/>
    <property type="match status" value="2"/>
</dbReference>
<feature type="domain" description="Activator of Hsp90 ATPase homologue 1/2-like C-terminal" evidence="2">
    <location>
        <begin position="13"/>
        <end position="108"/>
    </location>
</feature>
<dbReference type="Pfam" id="PF08327">
    <property type="entry name" value="AHSA1"/>
    <property type="match status" value="2"/>
</dbReference>
<evidence type="ECO:0000313" key="4">
    <source>
        <dbReference type="Proteomes" id="UP000520767"/>
    </source>
</evidence>
<protein>
    <submittedName>
        <fullName evidence="3">Uncharacterized protein YndB with AHSA1/START domain</fullName>
    </submittedName>
</protein>
<proteinExistence type="inferred from homology"/>